<comment type="caution">
    <text evidence="5">The sequence shown here is derived from an EMBL/GenBank/DDBJ whole genome shotgun (WGS) entry which is preliminary data.</text>
</comment>
<evidence type="ECO:0000313" key="5">
    <source>
        <dbReference type="EMBL" id="GGC51972.1"/>
    </source>
</evidence>
<protein>
    <submittedName>
        <fullName evidence="5">tRNA (N6-threonylcarbamoyladenosine(37)-N6)-methyltransferase TrmO</fullName>
    </submittedName>
</protein>
<dbReference type="Proteomes" id="UP000637002">
    <property type="component" value="Unassembled WGS sequence"/>
</dbReference>
<dbReference type="CDD" id="cd09281">
    <property type="entry name" value="UPF0066"/>
    <property type="match status" value="1"/>
</dbReference>
<reference evidence="5" key="2">
    <citation type="submission" date="2020-09" db="EMBL/GenBank/DDBJ databases">
        <authorList>
            <person name="Sun Q."/>
            <person name="Zhou Y."/>
        </authorList>
    </citation>
    <scope>NUCLEOTIDE SEQUENCE</scope>
    <source>
        <strain evidence="5">CGMCC 1.12919</strain>
    </source>
</reference>
<evidence type="ECO:0000259" key="4">
    <source>
        <dbReference type="PROSITE" id="PS51668"/>
    </source>
</evidence>
<evidence type="ECO:0000313" key="6">
    <source>
        <dbReference type="Proteomes" id="UP000637002"/>
    </source>
</evidence>
<dbReference type="InterPro" id="IPR036414">
    <property type="entry name" value="YaeB_N_sf"/>
</dbReference>
<dbReference type="SUPFAM" id="SSF118196">
    <property type="entry name" value="YaeB-like"/>
    <property type="match status" value="1"/>
</dbReference>
<proteinExistence type="inferred from homology"/>
<reference evidence="5" key="1">
    <citation type="journal article" date="2014" name="Int. J. Syst. Evol. Microbiol.">
        <title>Complete genome sequence of Corynebacterium casei LMG S-19264T (=DSM 44701T), isolated from a smear-ripened cheese.</title>
        <authorList>
            <consortium name="US DOE Joint Genome Institute (JGI-PGF)"/>
            <person name="Walter F."/>
            <person name="Albersmeier A."/>
            <person name="Kalinowski J."/>
            <person name="Ruckert C."/>
        </authorList>
    </citation>
    <scope>NUCLEOTIDE SEQUENCE</scope>
    <source>
        <strain evidence="5">CGMCC 1.12919</strain>
    </source>
</reference>
<feature type="region of interest" description="Disordered" evidence="3">
    <location>
        <begin position="1"/>
        <end position="25"/>
    </location>
</feature>
<dbReference type="InterPro" id="IPR036413">
    <property type="entry name" value="YaeB-like_sf"/>
</dbReference>
<comment type="similarity">
    <text evidence="2">Belongs to the tRNA methyltransferase O family.</text>
</comment>
<evidence type="ECO:0000256" key="3">
    <source>
        <dbReference type="SAM" id="MobiDB-lite"/>
    </source>
</evidence>
<dbReference type="Pfam" id="PF01980">
    <property type="entry name" value="TrmO_N"/>
    <property type="match status" value="1"/>
</dbReference>
<dbReference type="EMBL" id="BMGG01000001">
    <property type="protein sequence ID" value="GGC51972.1"/>
    <property type="molecule type" value="Genomic_DNA"/>
</dbReference>
<evidence type="ECO:0000256" key="1">
    <source>
        <dbReference type="ARBA" id="ARBA00022691"/>
    </source>
</evidence>
<name>A0A916TZL2_9HYPH</name>
<keyword evidence="1" id="KW-0949">S-adenosyl-L-methionine</keyword>
<dbReference type="PANTHER" id="PTHR12818:SF0">
    <property type="entry name" value="TRNA (ADENINE(37)-N6)-METHYLTRANSFERASE"/>
    <property type="match status" value="1"/>
</dbReference>
<dbReference type="AlphaFoldDB" id="A0A916TZL2"/>
<feature type="domain" description="TsaA-like" evidence="4">
    <location>
        <begin position="39"/>
        <end position="170"/>
    </location>
</feature>
<gene>
    <name evidence="5" type="primary">virR</name>
    <name evidence="5" type="ORF">GCM10010994_08860</name>
</gene>
<dbReference type="InterPro" id="IPR023370">
    <property type="entry name" value="TrmO-like_N"/>
</dbReference>
<sequence>MSGSDSSAVAAANGPVQDPGDLRPGEEIVDLPAHHDAGLYFIGRIRTPWPARSACPRQGDIAHGPLCRIAVDGRWARALTGIGRHSHLQVLYWMDQARRDAVLLSPRGAAAPSGALALRAPLRPNPIASSTVALVDVDGYVLTVRGLDCVDGTPLLDIKPVRCPMASEEPITT</sequence>
<keyword evidence="6" id="KW-1185">Reference proteome</keyword>
<dbReference type="RefSeq" id="WP_188607857.1">
    <property type="nucleotide sequence ID" value="NZ_BMGG01000001.1"/>
</dbReference>
<organism evidence="5 6">
    <name type="scientific">Chelatococcus reniformis</name>
    <dbReference type="NCBI Taxonomy" id="1494448"/>
    <lineage>
        <taxon>Bacteria</taxon>
        <taxon>Pseudomonadati</taxon>
        <taxon>Pseudomonadota</taxon>
        <taxon>Alphaproteobacteria</taxon>
        <taxon>Hyphomicrobiales</taxon>
        <taxon>Chelatococcaceae</taxon>
        <taxon>Chelatococcus</taxon>
    </lineage>
</organism>
<evidence type="ECO:0000256" key="2">
    <source>
        <dbReference type="ARBA" id="ARBA00033753"/>
    </source>
</evidence>
<dbReference type="PROSITE" id="PS51668">
    <property type="entry name" value="TSAA_2"/>
    <property type="match status" value="1"/>
</dbReference>
<dbReference type="Gene3D" id="2.40.30.70">
    <property type="entry name" value="YaeB-like"/>
    <property type="match status" value="1"/>
</dbReference>
<accession>A0A916TZL2</accession>
<dbReference type="InterPro" id="IPR040372">
    <property type="entry name" value="YaeB-like"/>
</dbReference>
<dbReference type="PANTHER" id="PTHR12818">
    <property type="entry name" value="TRNA (ADENINE(37)-N6)-METHYLTRANSFERASE"/>
    <property type="match status" value="1"/>
</dbReference>